<dbReference type="CDD" id="cd06558">
    <property type="entry name" value="crotonase-like"/>
    <property type="match status" value="1"/>
</dbReference>
<comment type="similarity">
    <text evidence="1">Belongs to the enoyl-CoA hydratase/isomerase family.</text>
</comment>
<accession>A0ABR7YY33</accession>
<protein>
    <submittedName>
        <fullName evidence="3">Enoyl-CoA hydratase/isomerase family protein</fullName>
    </submittedName>
</protein>
<sequence length="305" mass="33970">MESQQDQQDLRDLVRYEARNGRAYITFCRDEKRNALTYEMFDRLMEHIDRAERDDDVRVIIFKGEGRDFSTGHDLAQVGGAEYGFSKDPGARRPSQRARLHFDKRHVEQFRQIFYCVKPTISLVQGWCVGAGLYIVEASDLAIAASDAKIGHPEQKMGLAGAAYMTSWNILAMGPRKAREMLLLGEVVDGNEAARIGLINKAVPPEALLDAGEEWAERIVRLPRDAIAIGKAATHLAMDSLGMTSQFVHGYIGHALGTNIRYESDEVNFMKERKNKGTTQAAHARESHYQAGGEQSATDAPTDAN</sequence>
<evidence type="ECO:0000256" key="2">
    <source>
        <dbReference type="SAM" id="MobiDB-lite"/>
    </source>
</evidence>
<keyword evidence="4" id="KW-1185">Reference proteome</keyword>
<reference evidence="3 4" key="1">
    <citation type="journal article" date="2020" name="Insects">
        <title>Bacteria Belonging to Pseudomonas typographi sp. nov. from the Bark Beetle Ips typographus Have Genomic Potential to Aid in the Host Ecology.</title>
        <authorList>
            <person name="Peral-Aranega E."/>
            <person name="Saati-Santamaria Z."/>
            <person name="Kolarik M."/>
            <person name="Rivas R."/>
            <person name="Garcia-Fraile P."/>
        </authorList>
    </citation>
    <scope>NUCLEOTIDE SEQUENCE [LARGE SCALE GENOMIC DNA]</scope>
    <source>
        <strain evidence="3 4">CA3A</strain>
    </source>
</reference>
<dbReference type="InterPro" id="IPR029045">
    <property type="entry name" value="ClpP/crotonase-like_dom_sf"/>
</dbReference>
<feature type="region of interest" description="Disordered" evidence="2">
    <location>
        <begin position="274"/>
        <end position="305"/>
    </location>
</feature>
<feature type="compositionally biased region" description="Polar residues" evidence="2">
    <location>
        <begin position="293"/>
        <end position="305"/>
    </location>
</feature>
<proteinExistence type="inferred from homology"/>
<organism evidence="3 4">
    <name type="scientific">Pseudomonas typographi</name>
    <dbReference type="NCBI Taxonomy" id="2715964"/>
    <lineage>
        <taxon>Bacteria</taxon>
        <taxon>Pseudomonadati</taxon>
        <taxon>Pseudomonadota</taxon>
        <taxon>Gammaproteobacteria</taxon>
        <taxon>Pseudomonadales</taxon>
        <taxon>Pseudomonadaceae</taxon>
        <taxon>Pseudomonas</taxon>
    </lineage>
</organism>
<dbReference type="EMBL" id="JAAOCA010000005">
    <property type="protein sequence ID" value="MBD1598106.1"/>
    <property type="molecule type" value="Genomic_DNA"/>
</dbReference>
<dbReference type="RefSeq" id="WP_190418113.1">
    <property type="nucleotide sequence ID" value="NZ_JAAOCA010000005.1"/>
</dbReference>
<dbReference type="PANTHER" id="PTHR42964:SF1">
    <property type="entry name" value="POLYKETIDE BIOSYNTHESIS ENOYL-COA HYDRATASE PKSH-RELATED"/>
    <property type="match status" value="1"/>
</dbReference>
<evidence type="ECO:0000313" key="3">
    <source>
        <dbReference type="EMBL" id="MBD1598106.1"/>
    </source>
</evidence>
<dbReference type="Pfam" id="PF00378">
    <property type="entry name" value="ECH_1"/>
    <property type="match status" value="1"/>
</dbReference>
<dbReference type="PANTHER" id="PTHR42964">
    <property type="entry name" value="ENOYL-COA HYDRATASE"/>
    <property type="match status" value="1"/>
</dbReference>
<gene>
    <name evidence="3" type="ORF">HAQ05_05190</name>
</gene>
<evidence type="ECO:0000313" key="4">
    <source>
        <dbReference type="Proteomes" id="UP000805841"/>
    </source>
</evidence>
<dbReference type="Proteomes" id="UP000805841">
    <property type="component" value="Unassembled WGS sequence"/>
</dbReference>
<comment type="caution">
    <text evidence="3">The sequence shown here is derived from an EMBL/GenBank/DDBJ whole genome shotgun (WGS) entry which is preliminary data.</text>
</comment>
<dbReference type="InterPro" id="IPR001753">
    <property type="entry name" value="Enoyl-CoA_hydra/iso"/>
</dbReference>
<dbReference type="Gene3D" id="3.90.226.10">
    <property type="entry name" value="2-enoyl-CoA Hydratase, Chain A, domain 1"/>
    <property type="match status" value="1"/>
</dbReference>
<dbReference type="SUPFAM" id="SSF52096">
    <property type="entry name" value="ClpP/crotonase"/>
    <property type="match status" value="1"/>
</dbReference>
<evidence type="ECO:0000256" key="1">
    <source>
        <dbReference type="ARBA" id="ARBA00005254"/>
    </source>
</evidence>
<name>A0ABR7YY33_9PSED</name>
<dbReference type="InterPro" id="IPR051683">
    <property type="entry name" value="Enoyl-CoA_Hydratase/Isomerase"/>
</dbReference>